<reference evidence="1" key="1">
    <citation type="journal article" date="2014" name="Front. Microbiol.">
        <title>High frequency of phylogenetically diverse reductive dehalogenase-homologous genes in deep subseafloor sedimentary metagenomes.</title>
        <authorList>
            <person name="Kawai M."/>
            <person name="Futagami T."/>
            <person name="Toyoda A."/>
            <person name="Takaki Y."/>
            <person name="Nishi S."/>
            <person name="Hori S."/>
            <person name="Arai W."/>
            <person name="Tsubouchi T."/>
            <person name="Morono Y."/>
            <person name="Uchiyama I."/>
            <person name="Ito T."/>
            <person name="Fujiyama A."/>
            <person name="Inagaki F."/>
            <person name="Takami H."/>
        </authorList>
    </citation>
    <scope>NUCLEOTIDE SEQUENCE</scope>
    <source>
        <strain evidence="1">Expedition CK06-06</strain>
    </source>
</reference>
<protein>
    <submittedName>
        <fullName evidence="1">Uncharacterized protein</fullName>
    </submittedName>
</protein>
<feature type="non-terminal residue" evidence="1">
    <location>
        <position position="39"/>
    </location>
</feature>
<accession>X1S324</accession>
<feature type="non-terminal residue" evidence="1">
    <location>
        <position position="1"/>
    </location>
</feature>
<evidence type="ECO:0000313" key="1">
    <source>
        <dbReference type="EMBL" id="GAI62204.1"/>
    </source>
</evidence>
<comment type="caution">
    <text evidence="1">The sequence shown here is derived from an EMBL/GenBank/DDBJ whole genome shotgun (WGS) entry which is preliminary data.</text>
</comment>
<name>X1S324_9ZZZZ</name>
<sequence length="39" mass="4544">NIKNINFDLLEDVMNREIDLLVDAAEILDARNTDTELQR</sequence>
<dbReference type="AlphaFoldDB" id="X1S324"/>
<gene>
    <name evidence="1" type="ORF">S06H3_66965</name>
</gene>
<proteinExistence type="predicted"/>
<dbReference type="EMBL" id="BARV01045998">
    <property type="protein sequence ID" value="GAI62204.1"/>
    <property type="molecule type" value="Genomic_DNA"/>
</dbReference>
<organism evidence="1">
    <name type="scientific">marine sediment metagenome</name>
    <dbReference type="NCBI Taxonomy" id="412755"/>
    <lineage>
        <taxon>unclassified sequences</taxon>
        <taxon>metagenomes</taxon>
        <taxon>ecological metagenomes</taxon>
    </lineage>
</organism>